<name>A0A9P4UK91_9PEZI</name>
<organism evidence="2 3">
    <name type="scientific">Polychaeton citri CBS 116435</name>
    <dbReference type="NCBI Taxonomy" id="1314669"/>
    <lineage>
        <taxon>Eukaryota</taxon>
        <taxon>Fungi</taxon>
        <taxon>Dikarya</taxon>
        <taxon>Ascomycota</taxon>
        <taxon>Pezizomycotina</taxon>
        <taxon>Dothideomycetes</taxon>
        <taxon>Dothideomycetidae</taxon>
        <taxon>Capnodiales</taxon>
        <taxon>Capnodiaceae</taxon>
        <taxon>Polychaeton</taxon>
    </lineage>
</organism>
<evidence type="ECO:0000313" key="2">
    <source>
        <dbReference type="EMBL" id="KAF2717209.1"/>
    </source>
</evidence>
<feature type="region of interest" description="Disordered" evidence="1">
    <location>
        <begin position="43"/>
        <end position="191"/>
    </location>
</feature>
<feature type="compositionally biased region" description="Polar residues" evidence="1">
    <location>
        <begin position="160"/>
        <end position="172"/>
    </location>
</feature>
<feature type="compositionally biased region" description="Acidic residues" evidence="1">
    <location>
        <begin position="262"/>
        <end position="272"/>
    </location>
</feature>
<feature type="compositionally biased region" description="Low complexity" evidence="1">
    <location>
        <begin position="599"/>
        <end position="612"/>
    </location>
</feature>
<feature type="compositionally biased region" description="Basic and acidic residues" evidence="1">
    <location>
        <begin position="614"/>
        <end position="624"/>
    </location>
</feature>
<dbReference type="EMBL" id="MU003849">
    <property type="protein sequence ID" value="KAF2717209.1"/>
    <property type="molecule type" value="Genomic_DNA"/>
</dbReference>
<feature type="compositionally biased region" description="Polar residues" evidence="1">
    <location>
        <begin position="576"/>
        <end position="586"/>
    </location>
</feature>
<feature type="compositionally biased region" description="Polar residues" evidence="1">
    <location>
        <begin position="475"/>
        <end position="506"/>
    </location>
</feature>
<feature type="compositionally biased region" description="Low complexity" evidence="1">
    <location>
        <begin position="425"/>
        <end position="442"/>
    </location>
</feature>
<feature type="region of interest" description="Disordered" evidence="1">
    <location>
        <begin position="1"/>
        <end position="23"/>
    </location>
</feature>
<gene>
    <name evidence="2" type="ORF">K431DRAFT_307126</name>
</gene>
<proteinExistence type="predicted"/>
<feature type="compositionally biased region" description="Polar residues" evidence="1">
    <location>
        <begin position="215"/>
        <end position="235"/>
    </location>
</feature>
<sequence length="658" mass="69838">MSSGNPFRRSKVDNNDYAQRKYRHAVYQRNVHSRQTLRHHVQLVTTLKKSPRKKAKKVQIISPNSSPIDSYKPTPRRLSDGGTGSPPPERNTEDDTESSGVESTATEDEYLERAVENTRRNSGSDPLSPPIPASSSSSTSDTASNPFAKRATAAAPQVSFGISTIRTKTNIELDNEDEGPKGEKEAAAGPAMDVDAFKNMLLTGKAPALVEKTHSQGVKNSNGVDTTDSGGSDTRASMIEPAYGLTSDLSPIAPDDHSASESESDDYDGHEDDDTHDHSTLMGAGRSEDIAPALPPKHQPSGKAKKGPQTVSFADFEETIPPPEYGPASPEIARPDPAFWVNRPPLERHGSDLNKPLPPPPPSFPEPPPQKVAEESHGSATLGASTPPTSILPQASKKAAPPPPPPASRRHGQTSGTNFTPQPPSSRSRARSNSSLDSANLRIGDTDQAVATPPTELSAKLAAIPPPPPSRRQHNASVSVAEQPQSQTSEESLLVSTEQRSSLSSSPQTTPIGKPTPPPPPRRNLSSKGRGSTINRTPSNSSRSSLLQNEPAPGISHYASASAPAPPPPRRGAGQGTASSNRSSLDINHRRASGQSVGSYQSQRSASPSSLQPLKHDELSHSIEGHNGGEGLPRDILADMTAFQKEIDELRARALSNA</sequence>
<feature type="compositionally biased region" description="Polar residues" evidence="1">
    <location>
        <begin position="378"/>
        <end position="393"/>
    </location>
</feature>
<feature type="compositionally biased region" description="Polar residues" evidence="1">
    <location>
        <begin position="524"/>
        <end position="548"/>
    </location>
</feature>
<evidence type="ECO:0000256" key="1">
    <source>
        <dbReference type="SAM" id="MobiDB-lite"/>
    </source>
</evidence>
<feature type="compositionally biased region" description="Pro residues" evidence="1">
    <location>
        <begin position="356"/>
        <end position="370"/>
    </location>
</feature>
<dbReference type="Proteomes" id="UP000799441">
    <property type="component" value="Unassembled WGS sequence"/>
</dbReference>
<comment type="caution">
    <text evidence="2">The sequence shown here is derived from an EMBL/GenBank/DDBJ whole genome shotgun (WGS) entry which is preliminary data.</text>
</comment>
<accession>A0A9P4UK91</accession>
<dbReference type="OrthoDB" id="428854at2759"/>
<dbReference type="AlphaFoldDB" id="A0A9P4UK91"/>
<reference evidence="2" key="1">
    <citation type="journal article" date="2020" name="Stud. Mycol.">
        <title>101 Dothideomycetes genomes: a test case for predicting lifestyles and emergence of pathogens.</title>
        <authorList>
            <person name="Haridas S."/>
            <person name="Albert R."/>
            <person name="Binder M."/>
            <person name="Bloem J."/>
            <person name="Labutti K."/>
            <person name="Salamov A."/>
            <person name="Andreopoulos B."/>
            <person name="Baker S."/>
            <person name="Barry K."/>
            <person name="Bills G."/>
            <person name="Bluhm B."/>
            <person name="Cannon C."/>
            <person name="Castanera R."/>
            <person name="Culley D."/>
            <person name="Daum C."/>
            <person name="Ezra D."/>
            <person name="Gonzalez J."/>
            <person name="Henrissat B."/>
            <person name="Kuo A."/>
            <person name="Liang C."/>
            <person name="Lipzen A."/>
            <person name="Lutzoni F."/>
            <person name="Magnuson J."/>
            <person name="Mondo S."/>
            <person name="Nolan M."/>
            <person name="Ohm R."/>
            <person name="Pangilinan J."/>
            <person name="Park H.-J."/>
            <person name="Ramirez L."/>
            <person name="Alfaro M."/>
            <person name="Sun H."/>
            <person name="Tritt A."/>
            <person name="Yoshinaga Y."/>
            <person name="Zwiers L.-H."/>
            <person name="Turgeon B."/>
            <person name="Goodwin S."/>
            <person name="Spatafora J."/>
            <person name="Crous P."/>
            <person name="Grigoriev I."/>
        </authorList>
    </citation>
    <scope>NUCLEOTIDE SEQUENCE</scope>
    <source>
        <strain evidence="2">CBS 116435</strain>
    </source>
</reference>
<feature type="region of interest" description="Disordered" evidence="1">
    <location>
        <begin position="212"/>
        <end position="633"/>
    </location>
</feature>
<protein>
    <submittedName>
        <fullName evidence="2">Uncharacterized protein</fullName>
    </submittedName>
</protein>
<evidence type="ECO:0000313" key="3">
    <source>
        <dbReference type="Proteomes" id="UP000799441"/>
    </source>
</evidence>
<feature type="compositionally biased region" description="Low complexity" evidence="1">
    <location>
        <begin position="133"/>
        <end position="144"/>
    </location>
</feature>
<keyword evidence="3" id="KW-1185">Reference proteome</keyword>